<dbReference type="InterPro" id="IPR014710">
    <property type="entry name" value="RmlC-like_jellyroll"/>
</dbReference>
<dbReference type="InterPro" id="IPR003313">
    <property type="entry name" value="AraC-bd"/>
</dbReference>
<dbReference type="Pfam" id="PF12833">
    <property type="entry name" value="HTH_18"/>
    <property type="match status" value="1"/>
</dbReference>
<dbReference type="EMBL" id="JAJEPX010000043">
    <property type="protein sequence ID" value="MCC2177637.1"/>
    <property type="molecule type" value="Genomic_DNA"/>
</dbReference>
<dbReference type="PROSITE" id="PS00041">
    <property type="entry name" value="HTH_ARAC_FAMILY_1"/>
    <property type="match status" value="1"/>
</dbReference>
<dbReference type="Proteomes" id="UP001298753">
    <property type="component" value="Unassembled WGS sequence"/>
</dbReference>
<accession>A0AAW4W1M7</accession>
<evidence type="ECO:0000256" key="3">
    <source>
        <dbReference type="ARBA" id="ARBA00023163"/>
    </source>
</evidence>
<dbReference type="PANTHER" id="PTHR43280">
    <property type="entry name" value="ARAC-FAMILY TRANSCRIPTIONAL REGULATOR"/>
    <property type="match status" value="1"/>
</dbReference>
<keyword evidence="2" id="KW-0238">DNA-binding</keyword>
<reference evidence="5 6" key="1">
    <citation type="submission" date="2021-10" db="EMBL/GenBank/DDBJ databases">
        <title>Anaerobic single-cell dispensing facilitates the cultivation of human gut bacteria.</title>
        <authorList>
            <person name="Afrizal A."/>
        </authorList>
    </citation>
    <scope>NUCLEOTIDE SEQUENCE [LARGE SCALE GENOMIC DNA]</scope>
    <source>
        <strain evidence="5 6">CLA-AA-H270</strain>
    </source>
</reference>
<dbReference type="GO" id="GO:0043565">
    <property type="term" value="F:sequence-specific DNA binding"/>
    <property type="evidence" value="ECO:0007669"/>
    <property type="project" value="InterPro"/>
</dbReference>
<evidence type="ECO:0000256" key="1">
    <source>
        <dbReference type="ARBA" id="ARBA00023015"/>
    </source>
</evidence>
<proteinExistence type="predicted"/>
<organism evidence="5 6">
    <name type="scientific">Agathobaculum butyriciproducens</name>
    <dbReference type="NCBI Taxonomy" id="1628085"/>
    <lineage>
        <taxon>Bacteria</taxon>
        <taxon>Bacillati</taxon>
        <taxon>Bacillota</taxon>
        <taxon>Clostridia</taxon>
        <taxon>Eubacteriales</taxon>
        <taxon>Butyricicoccaceae</taxon>
        <taxon>Agathobaculum</taxon>
    </lineage>
</organism>
<evidence type="ECO:0000313" key="5">
    <source>
        <dbReference type="EMBL" id="MCC2177637.1"/>
    </source>
</evidence>
<keyword evidence="6" id="KW-1185">Reference proteome</keyword>
<dbReference type="InterPro" id="IPR009057">
    <property type="entry name" value="Homeodomain-like_sf"/>
</dbReference>
<dbReference type="AlphaFoldDB" id="A0AAW4W1M7"/>
<comment type="caution">
    <text evidence="5">The sequence shown here is derived from an EMBL/GenBank/DDBJ whole genome shotgun (WGS) entry which is preliminary data.</text>
</comment>
<dbReference type="InterPro" id="IPR018060">
    <property type="entry name" value="HTH_AraC"/>
</dbReference>
<dbReference type="SUPFAM" id="SSF46689">
    <property type="entry name" value="Homeodomain-like"/>
    <property type="match status" value="2"/>
</dbReference>
<gene>
    <name evidence="5" type="ORF">LKD22_10965</name>
</gene>
<sequence length="293" mass="32941">MDAARREKKEHGTLAFPFQIYPALDGSEADDSDFIPYHWHPELEIITVDAGHVSLTIADHTYEGTHGDVFFAAGEELHEIRAAGRENQFRSFVFAADFLQFSRADQSEFALLSPLAEGRLRFGTCIRAGEPGQNEIRTLLAQIVRAWQVQAPGCQLAVKAALLGIVAVCAQYGRLVGHQMRPGADYKAQQLKEIVGYLGEHFTEPLSLSAVAAEFGLSPQYFSTFFRDNFGRTFTQHINSLRIEQAARLLRETDLPVMEVGFRVGFDNFSYFIKRFRLVYGVSPSHYRKNSLT</sequence>
<keyword evidence="3" id="KW-0804">Transcription</keyword>
<evidence type="ECO:0000259" key="4">
    <source>
        <dbReference type="PROSITE" id="PS01124"/>
    </source>
</evidence>
<feature type="domain" description="HTH araC/xylS-type" evidence="4">
    <location>
        <begin position="192"/>
        <end position="290"/>
    </location>
</feature>
<dbReference type="RefSeq" id="WP_181967799.1">
    <property type="nucleotide sequence ID" value="NZ_DBGBDM010000079.1"/>
</dbReference>
<dbReference type="GeneID" id="98659253"/>
<dbReference type="PROSITE" id="PS01124">
    <property type="entry name" value="HTH_ARAC_FAMILY_2"/>
    <property type="match status" value="1"/>
</dbReference>
<dbReference type="InterPro" id="IPR011051">
    <property type="entry name" value="RmlC_Cupin_sf"/>
</dbReference>
<dbReference type="Gene3D" id="2.60.120.10">
    <property type="entry name" value="Jelly Rolls"/>
    <property type="match status" value="1"/>
</dbReference>
<keyword evidence="1" id="KW-0805">Transcription regulation</keyword>
<dbReference type="Gene3D" id="1.10.10.60">
    <property type="entry name" value="Homeodomain-like"/>
    <property type="match status" value="2"/>
</dbReference>
<dbReference type="PRINTS" id="PR00032">
    <property type="entry name" value="HTHARAC"/>
</dbReference>
<dbReference type="Pfam" id="PF02311">
    <property type="entry name" value="AraC_binding"/>
    <property type="match status" value="1"/>
</dbReference>
<evidence type="ECO:0000313" key="6">
    <source>
        <dbReference type="Proteomes" id="UP001298753"/>
    </source>
</evidence>
<evidence type="ECO:0000256" key="2">
    <source>
        <dbReference type="ARBA" id="ARBA00023125"/>
    </source>
</evidence>
<dbReference type="InterPro" id="IPR018062">
    <property type="entry name" value="HTH_AraC-typ_CS"/>
</dbReference>
<dbReference type="GO" id="GO:0003700">
    <property type="term" value="F:DNA-binding transcription factor activity"/>
    <property type="evidence" value="ECO:0007669"/>
    <property type="project" value="InterPro"/>
</dbReference>
<name>A0AAW4W1M7_9FIRM</name>
<dbReference type="SUPFAM" id="SSF51182">
    <property type="entry name" value="RmlC-like cupins"/>
    <property type="match status" value="1"/>
</dbReference>
<dbReference type="PANTHER" id="PTHR43280:SF2">
    <property type="entry name" value="HTH-TYPE TRANSCRIPTIONAL REGULATOR EXSA"/>
    <property type="match status" value="1"/>
</dbReference>
<protein>
    <submittedName>
        <fullName evidence="5">AraC family transcriptional regulator</fullName>
    </submittedName>
</protein>
<dbReference type="SMART" id="SM00342">
    <property type="entry name" value="HTH_ARAC"/>
    <property type="match status" value="1"/>
</dbReference>
<dbReference type="InterPro" id="IPR020449">
    <property type="entry name" value="Tscrpt_reg_AraC-type_HTH"/>
</dbReference>